<protein>
    <recommendedName>
        <fullName evidence="3">BD-FAE-like domain-containing protein</fullName>
    </recommendedName>
</protein>
<reference evidence="5" key="1">
    <citation type="journal article" date="2013" name="Genome Announc.">
        <title>Draft Genome Sequence of Streptomyces bottropensis ATCC 25435, a Bottromycin-Producing Actinomycete.</title>
        <authorList>
            <person name="Zhang H."/>
            <person name="Zhou W."/>
            <person name="Zhuang Y."/>
            <person name="Liang X."/>
            <person name="Liu T."/>
        </authorList>
    </citation>
    <scope>NUCLEOTIDE SEQUENCE [LARGE SCALE GENOMIC DNA]</scope>
    <source>
        <strain evidence="5">ATCC 25435</strain>
    </source>
</reference>
<sequence length="339" mass="36210">MALAASVIALGVTMAPGHAAPAPGPDEVRVARDIAYAPAQPADSQGHLLDLYIPRSQRPVPLVIFTGGSAWMADNGRQGADQVAAQLNPHGFAVAGVSVRSSSQAEFPAQLHDIKGAIRWLRAHAQVYHLDPRRFAIMGDSSGGWTSAMAAVTGDLPRLEGDVGVRGPSSAVQAAVPFYPPTDFSQMDAHMLDDCKVFNQLLGTTDCHSDARSPESRLLGCPIKDCPDKVAAANPLTYVTDRPLPPTLIFHGEQDPLVPYHQGRLLRDALASAKANVRMISLPHAGHGPISSMLGDPDTRRDAYEEYARHGHTTPPVPVTPSWQTIVSFLTSELRPAAR</sequence>
<dbReference type="Pfam" id="PF20434">
    <property type="entry name" value="BD-FAE"/>
    <property type="match status" value="1"/>
</dbReference>
<evidence type="ECO:0000313" key="5">
    <source>
        <dbReference type="Proteomes" id="UP000030760"/>
    </source>
</evidence>
<organism evidence="4 5">
    <name type="scientific">Streptomyces bottropensis ATCC 25435</name>
    <dbReference type="NCBI Taxonomy" id="1054862"/>
    <lineage>
        <taxon>Bacteria</taxon>
        <taxon>Bacillati</taxon>
        <taxon>Actinomycetota</taxon>
        <taxon>Actinomycetes</taxon>
        <taxon>Kitasatosporales</taxon>
        <taxon>Streptomycetaceae</taxon>
        <taxon>Streptomyces</taxon>
    </lineage>
</organism>
<accession>M3FLK9</accession>
<feature type="signal peptide" evidence="2">
    <location>
        <begin position="1"/>
        <end position="19"/>
    </location>
</feature>
<evidence type="ECO:0000313" key="4">
    <source>
        <dbReference type="EMBL" id="EMF52964.1"/>
    </source>
</evidence>
<dbReference type="GO" id="GO:0016787">
    <property type="term" value="F:hydrolase activity"/>
    <property type="evidence" value="ECO:0007669"/>
    <property type="project" value="UniProtKB-KW"/>
</dbReference>
<keyword evidence="1" id="KW-0378">Hydrolase</keyword>
<proteinExistence type="predicted"/>
<dbReference type="EMBL" id="KB405094">
    <property type="protein sequence ID" value="EMF52964.1"/>
    <property type="molecule type" value="Genomic_DNA"/>
</dbReference>
<evidence type="ECO:0000256" key="2">
    <source>
        <dbReference type="SAM" id="SignalP"/>
    </source>
</evidence>
<feature type="chain" id="PRO_5038653319" description="BD-FAE-like domain-containing protein" evidence="2">
    <location>
        <begin position="20"/>
        <end position="339"/>
    </location>
</feature>
<gene>
    <name evidence="4" type="ORF">SBD_6040</name>
</gene>
<dbReference type="Gene3D" id="3.40.50.1820">
    <property type="entry name" value="alpha/beta hydrolase"/>
    <property type="match status" value="1"/>
</dbReference>
<evidence type="ECO:0000256" key="1">
    <source>
        <dbReference type="ARBA" id="ARBA00022801"/>
    </source>
</evidence>
<dbReference type="InterPro" id="IPR029058">
    <property type="entry name" value="AB_hydrolase_fold"/>
</dbReference>
<keyword evidence="2" id="KW-0732">Signal</keyword>
<dbReference type="InterPro" id="IPR050300">
    <property type="entry name" value="GDXG_lipolytic_enzyme"/>
</dbReference>
<dbReference type="PANTHER" id="PTHR48081">
    <property type="entry name" value="AB HYDROLASE SUPERFAMILY PROTEIN C4A8.06C"/>
    <property type="match status" value="1"/>
</dbReference>
<dbReference type="InterPro" id="IPR049492">
    <property type="entry name" value="BD-FAE-like_dom"/>
</dbReference>
<name>M3FLK9_9ACTN</name>
<dbReference type="SUPFAM" id="SSF53474">
    <property type="entry name" value="alpha/beta-Hydrolases"/>
    <property type="match status" value="1"/>
</dbReference>
<dbReference type="PANTHER" id="PTHR48081:SF13">
    <property type="entry name" value="ALPHA_BETA HYDROLASE"/>
    <property type="match status" value="1"/>
</dbReference>
<evidence type="ECO:0000259" key="3">
    <source>
        <dbReference type="Pfam" id="PF20434"/>
    </source>
</evidence>
<dbReference type="AlphaFoldDB" id="M3FLK9"/>
<dbReference type="Proteomes" id="UP000030760">
    <property type="component" value="Unassembled WGS sequence"/>
</dbReference>
<feature type="domain" description="BD-FAE-like" evidence="3">
    <location>
        <begin position="49"/>
        <end position="270"/>
    </location>
</feature>